<keyword evidence="1" id="KW-0812">Transmembrane</keyword>
<dbReference type="AlphaFoldDB" id="A0A557QXK0"/>
<protein>
    <submittedName>
        <fullName evidence="3">YdcF family protein</fullName>
    </submittedName>
</protein>
<dbReference type="GO" id="GO:0005886">
    <property type="term" value="C:plasma membrane"/>
    <property type="evidence" value="ECO:0007669"/>
    <property type="project" value="TreeGrafter"/>
</dbReference>
<dbReference type="PANTHER" id="PTHR30336">
    <property type="entry name" value="INNER MEMBRANE PROTEIN, PROBABLE PERMEASE"/>
    <property type="match status" value="1"/>
</dbReference>
<dbReference type="Pfam" id="PF02698">
    <property type="entry name" value="DUF218"/>
    <property type="match status" value="1"/>
</dbReference>
<proteinExistence type="predicted"/>
<name>A0A557QXK0_9RHOO</name>
<evidence type="ECO:0000313" key="3">
    <source>
        <dbReference type="EMBL" id="TVO57644.1"/>
    </source>
</evidence>
<organism evidence="3 4">
    <name type="scientific">Denitromonas halophila</name>
    <dbReference type="NCBI Taxonomy" id="1629404"/>
    <lineage>
        <taxon>Bacteria</taxon>
        <taxon>Pseudomonadati</taxon>
        <taxon>Pseudomonadota</taxon>
        <taxon>Betaproteobacteria</taxon>
        <taxon>Rhodocyclales</taxon>
        <taxon>Zoogloeaceae</taxon>
        <taxon>Denitromonas</taxon>
    </lineage>
</organism>
<dbReference type="CDD" id="cd06259">
    <property type="entry name" value="YdcF-like"/>
    <property type="match status" value="1"/>
</dbReference>
<dbReference type="InterPro" id="IPR051599">
    <property type="entry name" value="Cell_Envelope_Assoc"/>
</dbReference>
<evidence type="ECO:0000259" key="2">
    <source>
        <dbReference type="Pfam" id="PF02698"/>
    </source>
</evidence>
<keyword evidence="4" id="KW-1185">Reference proteome</keyword>
<comment type="caution">
    <text evidence="3">The sequence shown here is derived from an EMBL/GenBank/DDBJ whole genome shotgun (WGS) entry which is preliminary data.</text>
</comment>
<evidence type="ECO:0000256" key="1">
    <source>
        <dbReference type="SAM" id="Phobius"/>
    </source>
</evidence>
<sequence length="259" mass="28095">MEPALIAFWAKKIIAMLILPPAGPLLLIGLGLMVARLRTLAWLGWLYALVVSLPITVNWLTTPLETAPPISLEALQQTQAIVILGAGTRSYAPEYGDTTVNGLALERLRYGAKLARDSGRPLLVAGGAPERRTPEALMMREVIEEEYGIVVRWAESASLDTRDNANLSARLLGAEGIEHIALVTHAAHMPRAKAAFEAAGLRVTPAPTAWLSNPDPEIEWSDFIPNARSAYAGWFATHEWVGGLAYRLTTPTPPPPARQ</sequence>
<feature type="transmembrane region" description="Helical" evidence="1">
    <location>
        <begin position="42"/>
        <end position="61"/>
    </location>
</feature>
<keyword evidence="1" id="KW-0472">Membrane</keyword>
<feature type="transmembrane region" description="Helical" evidence="1">
    <location>
        <begin position="13"/>
        <end position="35"/>
    </location>
</feature>
<keyword evidence="1" id="KW-1133">Transmembrane helix</keyword>
<dbReference type="GO" id="GO:0000270">
    <property type="term" value="P:peptidoglycan metabolic process"/>
    <property type="evidence" value="ECO:0007669"/>
    <property type="project" value="TreeGrafter"/>
</dbReference>
<dbReference type="Proteomes" id="UP000319502">
    <property type="component" value="Unassembled WGS sequence"/>
</dbReference>
<dbReference type="InterPro" id="IPR003848">
    <property type="entry name" value="DUF218"/>
</dbReference>
<evidence type="ECO:0000313" key="4">
    <source>
        <dbReference type="Proteomes" id="UP000319502"/>
    </source>
</evidence>
<dbReference type="Gene3D" id="3.40.50.620">
    <property type="entry name" value="HUPs"/>
    <property type="match status" value="1"/>
</dbReference>
<dbReference type="InterPro" id="IPR014729">
    <property type="entry name" value="Rossmann-like_a/b/a_fold"/>
</dbReference>
<accession>A0A557QXK0</accession>
<reference evidence="3 4" key="1">
    <citation type="submission" date="2019-07" db="EMBL/GenBank/DDBJ databases">
        <title>The pathways for chlorine oxyanion respiration interact through the shared metabolite chlorate.</title>
        <authorList>
            <person name="Barnum T.P."/>
            <person name="Cheng Y."/>
            <person name="Hill K.A."/>
            <person name="Lucas L.N."/>
            <person name="Carlson H.K."/>
            <person name="Coates J.D."/>
        </authorList>
    </citation>
    <scope>NUCLEOTIDE SEQUENCE [LARGE SCALE GENOMIC DNA]</scope>
    <source>
        <strain evidence="3 4">SFB-3</strain>
    </source>
</reference>
<dbReference type="OrthoDB" id="9809813at2"/>
<dbReference type="GO" id="GO:0043164">
    <property type="term" value="P:Gram-negative-bacterium-type cell wall biogenesis"/>
    <property type="evidence" value="ECO:0007669"/>
    <property type="project" value="TreeGrafter"/>
</dbReference>
<gene>
    <name evidence="3" type="ORF">FHP91_08205</name>
</gene>
<dbReference type="EMBL" id="VMNK01000006">
    <property type="protein sequence ID" value="TVO57644.1"/>
    <property type="molecule type" value="Genomic_DNA"/>
</dbReference>
<dbReference type="RefSeq" id="WP_144309107.1">
    <property type="nucleotide sequence ID" value="NZ_VMNK01000006.1"/>
</dbReference>
<feature type="domain" description="DUF218" evidence="2">
    <location>
        <begin position="79"/>
        <end position="242"/>
    </location>
</feature>
<dbReference type="PANTHER" id="PTHR30336:SF4">
    <property type="entry name" value="ENVELOPE BIOGENESIS FACTOR ELYC"/>
    <property type="match status" value="1"/>
</dbReference>